<evidence type="ECO:0000256" key="4">
    <source>
        <dbReference type="ARBA" id="ARBA00023239"/>
    </source>
</evidence>
<dbReference type="Gene3D" id="3.60.120.10">
    <property type="entry name" value="Anthranilate synthase"/>
    <property type="match status" value="1"/>
</dbReference>
<evidence type="ECO:0000256" key="2">
    <source>
        <dbReference type="ARBA" id="ARBA00022723"/>
    </source>
</evidence>
<dbReference type="NCBIfam" id="TIGR03494">
    <property type="entry name" value="salicyl_syn"/>
    <property type="match status" value="1"/>
</dbReference>
<name>A0A2P2FFR6_AMYLU</name>
<dbReference type="InterPro" id="IPR019999">
    <property type="entry name" value="Anth_synth_I-like"/>
</dbReference>
<evidence type="ECO:0000256" key="1">
    <source>
        <dbReference type="ARBA" id="ARBA00001946"/>
    </source>
</evidence>
<sequence>MTVERRIPFESDRVEVAAVLAAGSVEAHVVYEGNGSLCWAEGESAVVSVRGSGTTLIEAGKRTEFQARSSQAAAAEAFGCIAMPEWRAYGWASFEWSHVLHGGTPSDPSEPLVYLAVPCREIRFSGDVATLRAEDESEVDELQGRLTRAIAAAGTTTPSEPLVIDDREDLFGYRDAVAKAVTEIRAGSLDKVILSRVVPVEKDLDFPATYVAGRRGNTPARSFLLRLGGWEAAGFSPEIVASVGSDGAVSTQPLAGTRAFDGDSVFDISRREELYRDAKEVFEHAISVRLATIEMARVCLAGTVHVADFMSVKERGSVQHLASDVAGTLREDRTAWDALAAMFPAVTASGIPKASACEVIGRIEPGSRGLYSGAILTLDSDGGLDAALVLRSVFRRDGHTWLRAGAGIVAQSTPDREFEETVEKLRSVSRFLVPSVSSRAATAVQ</sequence>
<comment type="caution">
    <text evidence="6">The sequence shown here is derived from an EMBL/GenBank/DDBJ whole genome shotgun (WGS) entry which is preliminary data.</text>
</comment>
<comment type="cofactor">
    <cofactor evidence="1">
        <name>Mg(2+)</name>
        <dbReference type="ChEBI" id="CHEBI:18420"/>
    </cofactor>
</comment>
<dbReference type="Proteomes" id="UP000256220">
    <property type="component" value="Unassembled WGS sequence"/>
</dbReference>
<keyword evidence="4 6" id="KW-0456">Lyase</keyword>
<dbReference type="EMBL" id="JFBM01000062">
    <property type="protein sequence ID" value="KFU75572.1"/>
    <property type="molecule type" value="Genomic_DNA"/>
</dbReference>
<dbReference type="GO" id="GO:0008909">
    <property type="term" value="F:isochorismate synthase activity"/>
    <property type="evidence" value="ECO:0007669"/>
    <property type="project" value="InterPro"/>
</dbReference>
<dbReference type="GO" id="GO:0016833">
    <property type="term" value="F:oxo-acid-lyase activity"/>
    <property type="evidence" value="ECO:0007669"/>
    <property type="project" value="InterPro"/>
</dbReference>
<evidence type="ECO:0000256" key="3">
    <source>
        <dbReference type="ARBA" id="ARBA00022842"/>
    </source>
</evidence>
<accession>A0A2P2FFR6</accession>
<dbReference type="PANTHER" id="PTHR11236">
    <property type="entry name" value="AMINOBENZOATE/ANTHRANILATE SYNTHASE"/>
    <property type="match status" value="1"/>
</dbReference>
<keyword evidence="7" id="KW-1185">Reference proteome</keyword>
<dbReference type="PANTHER" id="PTHR11236:SF48">
    <property type="entry name" value="ISOCHORISMATE SYNTHASE MENF"/>
    <property type="match status" value="1"/>
</dbReference>
<keyword evidence="3" id="KW-0460">Magnesium</keyword>
<keyword evidence="2" id="KW-0479">Metal-binding</keyword>
<reference evidence="6 7" key="1">
    <citation type="journal article" date="2014" name="Genome Announc.">
        <title>Draft Genome Sequence of Amycolatopsis lurida NRRL 2430, Producer of the Glycopeptide Family Antibiotic Ristocetin.</title>
        <authorList>
            <person name="Kwun M.J."/>
            <person name="Hong H.J."/>
        </authorList>
    </citation>
    <scope>NUCLEOTIDE SEQUENCE [LARGE SCALE GENOMIC DNA]</scope>
    <source>
        <strain evidence="6 7">NRRL 2430</strain>
    </source>
</reference>
<dbReference type="RefSeq" id="WP_034323917.1">
    <property type="nucleotide sequence ID" value="NZ_JFBM01000062.1"/>
</dbReference>
<proteinExistence type="predicted"/>
<dbReference type="AlphaFoldDB" id="A0A2P2FFR6"/>
<evidence type="ECO:0000313" key="7">
    <source>
        <dbReference type="Proteomes" id="UP000256220"/>
    </source>
</evidence>
<dbReference type="InterPro" id="IPR005801">
    <property type="entry name" value="ADC_synthase"/>
</dbReference>
<protein>
    <submittedName>
        <fullName evidence="6">Lyase</fullName>
    </submittedName>
</protein>
<evidence type="ECO:0000313" key="6">
    <source>
        <dbReference type="EMBL" id="KFU75572.1"/>
    </source>
</evidence>
<dbReference type="InterPro" id="IPR015890">
    <property type="entry name" value="Chorismate_C"/>
</dbReference>
<gene>
    <name evidence="6" type="ORF">BB31_40720</name>
</gene>
<dbReference type="SUPFAM" id="SSF56322">
    <property type="entry name" value="ADC synthase"/>
    <property type="match status" value="1"/>
</dbReference>
<dbReference type="PRINTS" id="PR00095">
    <property type="entry name" value="ANTSNTHASEI"/>
</dbReference>
<dbReference type="Pfam" id="PF00425">
    <property type="entry name" value="Chorismate_bind"/>
    <property type="match status" value="1"/>
</dbReference>
<organism evidence="6 7">
    <name type="scientific">Amycolatopsis lurida NRRL 2430</name>
    <dbReference type="NCBI Taxonomy" id="1460371"/>
    <lineage>
        <taxon>Bacteria</taxon>
        <taxon>Bacillati</taxon>
        <taxon>Actinomycetota</taxon>
        <taxon>Actinomycetes</taxon>
        <taxon>Pseudonocardiales</taxon>
        <taxon>Pseudonocardiaceae</taxon>
        <taxon>Amycolatopsis</taxon>
    </lineage>
</organism>
<dbReference type="InterPro" id="IPR019996">
    <property type="entry name" value="Salicylate_synthase"/>
</dbReference>
<dbReference type="GO" id="GO:0000162">
    <property type="term" value="P:L-tryptophan biosynthetic process"/>
    <property type="evidence" value="ECO:0007669"/>
    <property type="project" value="TreeGrafter"/>
</dbReference>
<dbReference type="GO" id="GO:0046872">
    <property type="term" value="F:metal ion binding"/>
    <property type="evidence" value="ECO:0007669"/>
    <property type="project" value="UniProtKB-KW"/>
</dbReference>
<evidence type="ECO:0000259" key="5">
    <source>
        <dbReference type="Pfam" id="PF00425"/>
    </source>
</evidence>
<feature type="domain" description="Chorismate-utilising enzyme C-terminal" evidence="5">
    <location>
        <begin position="173"/>
        <end position="424"/>
    </location>
</feature>